<dbReference type="InterPro" id="IPR013762">
    <property type="entry name" value="Integrase-like_cat_sf"/>
</dbReference>
<dbReference type="PANTHER" id="PTHR30349:SF64">
    <property type="entry name" value="PROPHAGE INTEGRASE INTD-RELATED"/>
    <property type="match status" value="1"/>
</dbReference>
<dbReference type="EMBL" id="JACGWZ010000001">
    <property type="protein sequence ID" value="MBA8823826.1"/>
    <property type="molecule type" value="Genomic_DNA"/>
</dbReference>
<evidence type="ECO:0000313" key="5">
    <source>
        <dbReference type="EMBL" id="MBA8823826.1"/>
    </source>
</evidence>
<dbReference type="InterPro" id="IPR002104">
    <property type="entry name" value="Integrase_catalytic"/>
</dbReference>
<evidence type="ECO:0000313" key="6">
    <source>
        <dbReference type="Proteomes" id="UP000569329"/>
    </source>
</evidence>
<proteinExistence type="inferred from homology"/>
<dbReference type="SUPFAM" id="SSF56349">
    <property type="entry name" value="DNA breaking-rejoining enzymes"/>
    <property type="match status" value="1"/>
</dbReference>
<accession>A0A839DU74</accession>
<dbReference type="GO" id="GO:0006310">
    <property type="term" value="P:DNA recombination"/>
    <property type="evidence" value="ECO:0007669"/>
    <property type="project" value="UniProtKB-KW"/>
</dbReference>
<dbReference type="GO" id="GO:0003677">
    <property type="term" value="F:DNA binding"/>
    <property type="evidence" value="ECO:0007669"/>
    <property type="project" value="UniProtKB-KW"/>
</dbReference>
<comment type="similarity">
    <text evidence="1">Belongs to the 'phage' integrase family.</text>
</comment>
<dbReference type="InterPro" id="IPR050090">
    <property type="entry name" value="Tyrosine_recombinase_XerCD"/>
</dbReference>
<keyword evidence="2" id="KW-0238">DNA-binding</keyword>
<dbReference type="CDD" id="cd00397">
    <property type="entry name" value="DNA_BRE_C"/>
    <property type="match status" value="1"/>
</dbReference>
<dbReference type="RefSeq" id="WP_182543067.1">
    <property type="nucleotide sequence ID" value="NZ_JACGWZ010000001.1"/>
</dbReference>
<dbReference type="AlphaFoldDB" id="A0A839DU74"/>
<comment type="caution">
    <text evidence="5">The sequence shown here is derived from an EMBL/GenBank/DDBJ whole genome shotgun (WGS) entry which is preliminary data.</text>
</comment>
<dbReference type="Gene3D" id="1.10.150.130">
    <property type="match status" value="1"/>
</dbReference>
<dbReference type="InterPro" id="IPR010998">
    <property type="entry name" value="Integrase_recombinase_N"/>
</dbReference>
<evidence type="ECO:0000256" key="3">
    <source>
        <dbReference type="ARBA" id="ARBA00023172"/>
    </source>
</evidence>
<gene>
    <name evidence="5" type="ORF">FHX42_001155</name>
</gene>
<dbReference type="GO" id="GO:0015074">
    <property type="term" value="P:DNA integration"/>
    <property type="evidence" value="ECO:0007669"/>
    <property type="project" value="InterPro"/>
</dbReference>
<dbReference type="PANTHER" id="PTHR30349">
    <property type="entry name" value="PHAGE INTEGRASE-RELATED"/>
    <property type="match status" value="1"/>
</dbReference>
<dbReference type="Proteomes" id="UP000569329">
    <property type="component" value="Unassembled WGS sequence"/>
</dbReference>
<organism evidence="5 6">
    <name type="scientific">Halosaccharopolyspora lacisalsi</name>
    <dbReference type="NCBI Taxonomy" id="1000566"/>
    <lineage>
        <taxon>Bacteria</taxon>
        <taxon>Bacillati</taxon>
        <taxon>Actinomycetota</taxon>
        <taxon>Actinomycetes</taxon>
        <taxon>Pseudonocardiales</taxon>
        <taxon>Pseudonocardiaceae</taxon>
        <taxon>Halosaccharopolyspora</taxon>
    </lineage>
</organism>
<sequence>MSTGGTGPSDVEAARVLLARMGLDPADLLTSSVDTGPAPTFADYLPRVERAVPEGTRRVYGPYWKRVLQAWGRRRLDEPSASEIKQLAEHVKTQVVVRRNGRGGRSAAEHLIAALRCVYNHAVADGLITEANDPARRVPKPRRLPSTRRGLPDERLRELNQVAARTGNDPALDTLLLRLHTETACRRGGGLGLRVQDLDREQCVLLLREKGGTQRWQPVSPTLMQHLQTHAEDRGVVEPAAQVLRYRDGRPLTTRRYDYLWSRLGKHLPWVATQQVSTHWLRHTTLTWVERNFGYAVARAYAGHSDTGSTGTTTTYIRADVAEVATALAALTEESHPLMTPS</sequence>
<keyword evidence="6" id="KW-1185">Reference proteome</keyword>
<evidence type="ECO:0000259" key="4">
    <source>
        <dbReference type="PROSITE" id="PS51898"/>
    </source>
</evidence>
<dbReference type="Gene3D" id="1.10.443.10">
    <property type="entry name" value="Intergrase catalytic core"/>
    <property type="match status" value="1"/>
</dbReference>
<protein>
    <submittedName>
        <fullName evidence="5">Site-specific recombinase XerD</fullName>
    </submittedName>
</protein>
<evidence type="ECO:0000256" key="1">
    <source>
        <dbReference type="ARBA" id="ARBA00008857"/>
    </source>
</evidence>
<dbReference type="InterPro" id="IPR011010">
    <property type="entry name" value="DNA_brk_join_enz"/>
</dbReference>
<reference evidence="5 6" key="1">
    <citation type="submission" date="2020-07" db="EMBL/GenBank/DDBJ databases">
        <title>Sequencing the genomes of 1000 actinobacteria strains.</title>
        <authorList>
            <person name="Klenk H.-P."/>
        </authorList>
    </citation>
    <scope>NUCLEOTIDE SEQUENCE [LARGE SCALE GENOMIC DNA]</scope>
    <source>
        <strain evidence="5 6">DSM 45975</strain>
    </source>
</reference>
<feature type="domain" description="Tyr recombinase" evidence="4">
    <location>
        <begin position="146"/>
        <end position="329"/>
    </location>
</feature>
<evidence type="ECO:0000256" key="2">
    <source>
        <dbReference type="ARBA" id="ARBA00023125"/>
    </source>
</evidence>
<keyword evidence="3" id="KW-0233">DNA recombination</keyword>
<dbReference type="Pfam" id="PF00589">
    <property type="entry name" value="Phage_integrase"/>
    <property type="match status" value="1"/>
</dbReference>
<name>A0A839DU74_9PSEU</name>
<dbReference type="PROSITE" id="PS51898">
    <property type="entry name" value="TYR_RECOMBINASE"/>
    <property type="match status" value="1"/>
</dbReference>